<name>A0A081C641_VECG1</name>
<accession>A0A081C641</accession>
<gene>
    <name evidence="1" type="ORF">U27_07033</name>
</gene>
<organism evidence="1">
    <name type="scientific">Vecturithrix granuli</name>
    <dbReference type="NCBI Taxonomy" id="1499967"/>
    <lineage>
        <taxon>Bacteria</taxon>
        <taxon>Candidatus Moduliflexota</taxon>
        <taxon>Candidatus Vecturitrichia</taxon>
        <taxon>Candidatus Vecturitrichales</taxon>
        <taxon>Candidatus Vecturitrichaceae</taxon>
        <taxon>Candidatus Vecturithrix</taxon>
    </lineage>
</organism>
<reference evidence="1" key="1">
    <citation type="journal article" date="2015" name="PeerJ">
        <title>First genomic representation of candidate bacterial phylum KSB3 points to enhanced environmental sensing as a trigger of wastewater bulking.</title>
        <authorList>
            <person name="Sekiguchi Y."/>
            <person name="Ohashi A."/>
            <person name="Parks D.H."/>
            <person name="Yamauchi T."/>
            <person name="Tyson G.W."/>
            <person name="Hugenholtz P."/>
        </authorList>
    </citation>
    <scope>NUCLEOTIDE SEQUENCE [LARGE SCALE GENOMIC DNA]</scope>
</reference>
<proteinExistence type="predicted"/>
<dbReference type="EMBL" id="DF820471">
    <property type="protein sequence ID" value="GAK60046.1"/>
    <property type="molecule type" value="Genomic_DNA"/>
</dbReference>
<evidence type="ECO:0000313" key="2">
    <source>
        <dbReference type="Proteomes" id="UP000030661"/>
    </source>
</evidence>
<keyword evidence="2" id="KW-1185">Reference proteome</keyword>
<dbReference type="Proteomes" id="UP000030661">
    <property type="component" value="Unassembled WGS sequence"/>
</dbReference>
<dbReference type="HOGENOM" id="CLU_3004814_0_0_0"/>
<dbReference type="AlphaFoldDB" id="A0A081C641"/>
<evidence type="ECO:0000313" key="1">
    <source>
        <dbReference type="EMBL" id="GAK60046.1"/>
    </source>
</evidence>
<protein>
    <submittedName>
        <fullName evidence="1">Uncharacterized protein</fullName>
    </submittedName>
</protein>
<dbReference type="STRING" id="1499967.U27_07033"/>
<sequence>MREIMYDNITYLINGGIRDNPGLSRALTGDIEEVIEDFQFFVEWTENAKEKVQPKI</sequence>